<evidence type="ECO:0008006" key="4">
    <source>
        <dbReference type="Google" id="ProtNLM"/>
    </source>
</evidence>
<gene>
    <name evidence="2" type="ORF">Pla163_32840</name>
</gene>
<organism evidence="2 3">
    <name type="scientific">Rohdeia mirabilis</name>
    <dbReference type="NCBI Taxonomy" id="2528008"/>
    <lineage>
        <taxon>Bacteria</taxon>
        <taxon>Pseudomonadati</taxon>
        <taxon>Planctomycetota</taxon>
        <taxon>Planctomycetia</taxon>
        <taxon>Planctomycetia incertae sedis</taxon>
        <taxon>Rohdeia</taxon>
    </lineage>
</organism>
<dbReference type="Pfam" id="PF12094">
    <property type="entry name" value="DUF3570"/>
    <property type="match status" value="1"/>
</dbReference>
<keyword evidence="3" id="KW-1185">Reference proteome</keyword>
<dbReference type="Proteomes" id="UP000319342">
    <property type="component" value="Chromosome"/>
</dbReference>
<sequence length="395" mass="44197" precursor="true">MRLLLSLWAVALVFVAPAAAQDDANPAPGRYELAPGESALWTQLGFYSHEDGPGDGNPFLDEDLTVIEPVFIWDHQVSEDWGYGITLSYDMVSSASIDRLSNFPAQSGASGDNYIGLDYASRHKLSSTRQFDWHAGVSTEYDYLSLGAGVGYTRRAPASGITDSFGFNTYFDSLDIIRYDGDSSEGSDARISLTGTWTRSQPLSRVWTGEFASLLTLQSGFLETPYNAVVLEDPGLAPNPNLDNNANGIEITEELPDTRIRAAFSPRARRWLSERSAFELGGRLYADDWGIVSATFEPRFYYDLRPDRLRMRLRYRYYTQTEADDFSDEFLQAAGTPEFRTQDSDLGAFDSHTFGVRFDAFSEDGLPTWHFDLNYALRGDGLDHLYAAIGYRFDI</sequence>
<dbReference type="InterPro" id="IPR021953">
    <property type="entry name" value="DUF3570"/>
</dbReference>
<reference evidence="2 3" key="1">
    <citation type="submission" date="2019-02" db="EMBL/GenBank/DDBJ databases">
        <title>Deep-cultivation of Planctomycetes and their phenomic and genomic characterization uncovers novel biology.</title>
        <authorList>
            <person name="Wiegand S."/>
            <person name="Jogler M."/>
            <person name="Boedeker C."/>
            <person name="Pinto D."/>
            <person name="Vollmers J."/>
            <person name="Rivas-Marin E."/>
            <person name="Kohn T."/>
            <person name="Peeters S.H."/>
            <person name="Heuer A."/>
            <person name="Rast P."/>
            <person name="Oberbeckmann S."/>
            <person name="Bunk B."/>
            <person name="Jeske O."/>
            <person name="Meyerdierks A."/>
            <person name="Storesund J.E."/>
            <person name="Kallscheuer N."/>
            <person name="Luecker S."/>
            <person name="Lage O.M."/>
            <person name="Pohl T."/>
            <person name="Merkel B.J."/>
            <person name="Hornburger P."/>
            <person name="Mueller R.-W."/>
            <person name="Bruemmer F."/>
            <person name="Labrenz M."/>
            <person name="Spormann A.M."/>
            <person name="Op den Camp H."/>
            <person name="Overmann J."/>
            <person name="Amann R."/>
            <person name="Jetten M.S.M."/>
            <person name="Mascher T."/>
            <person name="Medema M.H."/>
            <person name="Devos D.P."/>
            <person name="Kaster A.-K."/>
            <person name="Ovreas L."/>
            <person name="Rohde M."/>
            <person name="Galperin M.Y."/>
            <person name="Jogler C."/>
        </authorList>
    </citation>
    <scope>NUCLEOTIDE SEQUENCE [LARGE SCALE GENOMIC DNA]</scope>
    <source>
        <strain evidence="2 3">Pla163</strain>
    </source>
</reference>
<dbReference type="AlphaFoldDB" id="A0A518D3T5"/>
<keyword evidence="1" id="KW-0732">Signal</keyword>
<evidence type="ECO:0000313" key="3">
    <source>
        <dbReference type="Proteomes" id="UP000319342"/>
    </source>
</evidence>
<evidence type="ECO:0000256" key="1">
    <source>
        <dbReference type="SAM" id="SignalP"/>
    </source>
</evidence>
<accession>A0A518D3T5</accession>
<protein>
    <recommendedName>
        <fullName evidence="4">Outer membrane protein beta-barrel domain-containing protein</fullName>
    </recommendedName>
</protein>
<dbReference type="OrthoDB" id="274224at2"/>
<dbReference type="EMBL" id="CP036290">
    <property type="protein sequence ID" value="QDU86135.1"/>
    <property type="molecule type" value="Genomic_DNA"/>
</dbReference>
<evidence type="ECO:0000313" key="2">
    <source>
        <dbReference type="EMBL" id="QDU86135.1"/>
    </source>
</evidence>
<proteinExistence type="predicted"/>
<feature type="signal peptide" evidence="1">
    <location>
        <begin position="1"/>
        <end position="20"/>
    </location>
</feature>
<name>A0A518D3T5_9BACT</name>
<dbReference type="RefSeq" id="WP_145190813.1">
    <property type="nucleotide sequence ID" value="NZ_CP036290.1"/>
</dbReference>
<feature type="chain" id="PRO_5021751894" description="Outer membrane protein beta-barrel domain-containing protein" evidence="1">
    <location>
        <begin position="21"/>
        <end position="395"/>
    </location>
</feature>